<dbReference type="PROSITE" id="PS51257">
    <property type="entry name" value="PROKAR_LIPOPROTEIN"/>
    <property type="match status" value="1"/>
</dbReference>
<dbReference type="RefSeq" id="WP_146130250.1">
    <property type="nucleotide sequence ID" value="NZ_PVTK01000006.1"/>
</dbReference>
<comment type="caution">
    <text evidence="1">The sequence shown here is derived from an EMBL/GenBank/DDBJ whole genome shotgun (WGS) entry which is preliminary data.</text>
</comment>
<dbReference type="OrthoDB" id="6163373at2"/>
<evidence type="ECO:0000313" key="2">
    <source>
        <dbReference type="Proteomes" id="UP000237647"/>
    </source>
</evidence>
<accession>A0A2T0V1P0</accession>
<keyword evidence="2" id="KW-1185">Reference proteome</keyword>
<name>A0A2T0V1P0_9GAMM</name>
<dbReference type="AlphaFoldDB" id="A0A2T0V1P0"/>
<organism evidence="1 2">
    <name type="scientific">Vreelandella songnenensis</name>
    <dbReference type="NCBI Taxonomy" id="1176243"/>
    <lineage>
        <taxon>Bacteria</taxon>
        <taxon>Pseudomonadati</taxon>
        <taxon>Pseudomonadota</taxon>
        <taxon>Gammaproteobacteria</taxon>
        <taxon>Oceanospirillales</taxon>
        <taxon>Halomonadaceae</taxon>
        <taxon>Vreelandella</taxon>
    </lineage>
</organism>
<dbReference type="EMBL" id="PVTK01000006">
    <property type="protein sequence ID" value="PRY64092.1"/>
    <property type="molecule type" value="Genomic_DNA"/>
</dbReference>
<evidence type="ECO:0000313" key="1">
    <source>
        <dbReference type="EMBL" id="PRY64092.1"/>
    </source>
</evidence>
<proteinExistence type="predicted"/>
<gene>
    <name evidence="1" type="ORF">B0H98_1063</name>
</gene>
<dbReference type="Proteomes" id="UP000237647">
    <property type="component" value="Unassembled WGS sequence"/>
</dbReference>
<reference evidence="1 2" key="1">
    <citation type="submission" date="2018-03" db="EMBL/GenBank/DDBJ databases">
        <title>Genomic Encyclopedia of Type Strains, Phase III (KMG-III): the genomes of soil and plant-associated and newly described type strains.</title>
        <authorList>
            <person name="Whitman W."/>
        </authorList>
    </citation>
    <scope>NUCLEOTIDE SEQUENCE [LARGE SCALE GENOMIC DNA]</scope>
    <source>
        <strain evidence="1 2">CGMCC 1.12152</strain>
    </source>
</reference>
<protein>
    <submittedName>
        <fullName evidence="1">Uncharacterized protein</fullName>
    </submittedName>
</protein>
<sequence>MKISSGAVLILVMSFFLLAGCSKETRESRALYNDLMQNVDEINSLDSTAAAVDKLFLYSQASHRIEILRTEYAATSKGEEIKANPTLEGGRSIEDILNEANRVKQEAASQLTEYEVKFIELSSIPIAQVRNSRLEKYGISLARQGDVENAEAIIPHLANTLSIAIVQLEVAKAYQQEGDYYTADDFYTEASDNLEQYNFDESICSTEKCGNEEARARIVKTELILSRQSRYLN</sequence>